<proteinExistence type="predicted"/>
<dbReference type="EMBL" id="CP109966">
    <property type="protein sequence ID" value="WAJ71993.1"/>
    <property type="molecule type" value="Genomic_DNA"/>
</dbReference>
<name>A0ABY7ARV5_9ALTE</name>
<evidence type="ECO:0000313" key="1">
    <source>
        <dbReference type="EMBL" id="WAJ71993.1"/>
    </source>
</evidence>
<geneLocation type="plasmid" evidence="1 2">
    <name>pCadTS8_1</name>
</geneLocation>
<keyword evidence="2" id="KW-1185">Reference proteome</keyword>
<dbReference type="Pfam" id="PF20289">
    <property type="entry name" value="MComp1"/>
    <property type="match status" value="1"/>
</dbReference>
<protein>
    <submittedName>
        <fullName evidence="1">Uncharacterized protein</fullName>
    </submittedName>
</protein>
<dbReference type="InterPro" id="IPR046905">
    <property type="entry name" value="ABC-3C_MC1"/>
</dbReference>
<evidence type="ECO:0000313" key="2">
    <source>
        <dbReference type="Proteomes" id="UP001163726"/>
    </source>
</evidence>
<keyword evidence="1" id="KW-0614">Plasmid</keyword>
<dbReference type="Proteomes" id="UP001163726">
    <property type="component" value="Plasmid pCadTS8_1"/>
</dbReference>
<sequence length="228" mass="27112">MNEIVSKIFELFDYKPVENEIKIRFESILYKSQKIEDYWLVYQGSPDSLLEEGIQSNLLKNSKRLCADDALDKNINLLCLWECHNFTEENIKTAHLVEEDLYFFKKYILYYTHNEMNELYQQIKMLGINSTFRELPLKPDFFESYKSLSDFFNEGWQALLYRICIKLTFITLSQTENEQLTNLSEMIEGEVANQTLNKYENMLKQIKDIDNLDPDELLNILEKAVPHE</sequence>
<gene>
    <name evidence="1" type="ORF">OLW01_14830</name>
</gene>
<reference evidence="1" key="1">
    <citation type="submission" date="2022-10" db="EMBL/GenBank/DDBJ databases">
        <title>Catenovulum adriacola sp. nov. isolated in the Harbour of Susak.</title>
        <authorList>
            <person name="Schoch T."/>
            <person name="Reich S.J."/>
            <person name="Stoeferle S."/>
            <person name="Flaiz M."/>
            <person name="Kazda M."/>
            <person name="Riedel C.U."/>
            <person name="Duerre P."/>
        </authorList>
    </citation>
    <scope>NUCLEOTIDE SEQUENCE</scope>
    <source>
        <strain evidence="1">TS8</strain>
        <plasmid evidence="1">pCadTS8_1</plasmid>
    </source>
</reference>
<accession>A0ABY7ARV5</accession>
<organism evidence="1 2">
    <name type="scientific">Catenovulum adriaticum</name>
    <dbReference type="NCBI Taxonomy" id="2984846"/>
    <lineage>
        <taxon>Bacteria</taxon>
        <taxon>Pseudomonadati</taxon>
        <taxon>Pseudomonadota</taxon>
        <taxon>Gammaproteobacteria</taxon>
        <taxon>Alteromonadales</taxon>
        <taxon>Alteromonadaceae</taxon>
        <taxon>Catenovulum</taxon>
    </lineage>
</organism>
<dbReference type="RefSeq" id="WP_268076711.1">
    <property type="nucleotide sequence ID" value="NZ_CP109966.1"/>
</dbReference>